<feature type="binding site" evidence="7">
    <location>
        <position position="367"/>
    </location>
    <ligand>
        <name>Mg(2+)</name>
        <dbReference type="ChEBI" id="CHEBI:18420"/>
    </ligand>
</feature>
<accession>A0AA44IDR8</accession>
<feature type="binding site" evidence="7">
    <location>
        <position position="380"/>
    </location>
    <ligand>
        <name>UDP-N-acetyl-alpha-D-glucosamine</name>
        <dbReference type="ChEBI" id="CHEBI:57705"/>
    </ligand>
</feature>
<evidence type="ECO:0000313" key="11">
    <source>
        <dbReference type="Proteomes" id="UP000570003"/>
    </source>
</evidence>
<evidence type="ECO:0000256" key="2">
    <source>
        <dbReference type="ARBA" id="ARBA00022676"/>
    </source>
</evidence>
<dbReference type="HAMAP" id="MF_01695">
    <property type="entry name" value="MshA"/>
    <property type="match status" value="1"/>
</dbReference>
<dbReference type="SUPFAM" id="SSF53756">
    <property type="entry name" value="UDP-Glycosyltransferase/glycogen phosphorylase"/>
    <property type="match status" value="1"/>
</dbReference>
<comment type="catalytic activity">
    <reaction evidence="6 7">
        <text>1D-myo-inositol 3-phosphate + UDP-N-acetyl-alpha-D-glucosamine = 1D-myo-inositol 2-acetamido-2-deoxy-alpha-D-glucopyranoside 3-phosphate + UDP + H(+)</text>
        <dbReference type="Rhea" id="RHEA:26188"/>
        <dbReference type="ChEBI" id="CHEBI:15378"/>
        <dbReference type="ChEBI" id="CHEBI:57705"/>
        <dbReference type="ChEBI" id="CHEBI:58223"/>
        <dbReference type="ChEBI" id="CHEBI:58401"/>
        <dbReference type="ChEBI" id="CHEBI:58892"/>
        <dbReference type="EC" id="2.4.1.250"/>
    </reaction>
</comment>
<organism evidence="10 11">
    <name type="scientific">Streptomyces somaliensis (strain ATCC 33201 / DSM 40738 / JCM 12659 / KCTC 9044 / NCTC 11332 / NRRL B-12077 / IP 733)</name>
    <dbReference type="NCBI Taxonomy" id="1134445"/>
    <lineage>
        <taxon>Bacteria</taxon>
        <taxon>Bacillati</taxon>
        <taxon>Actinomycetota</taxon>
        <taxon>Actinomycetes</taxon>
        <taxon>Kitasatosporales</taxon>
        <taxon>Streptomycetaceae</taxon>
        <taxon>Streptomyces</taxon>
    </lineage>
</organism>
<dbReference type="CDD" id="cd03800">
    <property type="entry name" value="GT4_sucrose_synthase"/>
    <property type="match status" value="1"/>
</dbReference>
<dbReference type="GO" id="GO:0010125">
    <property type="term" value="P:mycothiol biosynthetic process"/>
    <property type="evidence" value="ECO:0007669"/>
    <property type="project" value="UniProtKB-UniRule"/>
</dbReference>
<comment type="caution">
    <text evidence="10">The sequence shown here is derived from an EMBL/GenBank/DDBJ whole genome shotgun (WGS) entry which is preliminary data.</text>
</comment>
<gene>
    <name evidence="7 10" type="primary">mshA</name>
    <name evidence="10" type="ORF">HGA06_10485</name>
</gene>
<feature type="binding site" evidence="7">
    <location>
        <begin position="77"/>
        <end position="78"/>
    </location>
    <ligand>
        <name>UDP-N-acetyl-alpha-D-glucosamine</name>
        <dbReference type="ChEBI" id="CHEBI:57705"/>
    </ligand>
</feature>
<feature type="binding site" evidence="7">
    <location>
        <position position="394"/>
    </location>
    <ligand>
        <name>Mg(2+)</name>
        <dbReference type="ChEBI" id="CHEBI:18420"/>
    </ligand>
</feature>
<evidence type="ECO:0000256" key="6">
    <source>
        <dbReference type="ARBA" id="ARBA00048131"/>
    </source>
</evidence>
<feature type="binding site" evidence="7">
    <location>
        <position position="292"/>
    </location>
    <ligand>
        <name>UDP-N-acetyl-alpha-D-glucosamine</name>
        <dbReference type="ChEBI" id="CHEBI:57705"/>
    </ligand>
</feature>
<dbReference type="InterPro" id="IPR001296">
    <property type="entry name" value="Glyco_trans_1"/>
</dbReference>
<feature type="domain" description="Glycosyl transferase family 1" evidence="8">
    <location>
        <begin position="273"/>
        <end position="447"/>
    </location>
</feature>
<evidence type="ECO:0000313" key="10">
    <source>
        <dbReference type="EMBL" id="NKY14573.1"/>
    </source>
</evidence>
<dbReference type="PANTHER" id="PTHR12526:SF510">
    <property type="entry name" value="D-INOSITOL 3-PHOSPHATE GLYCOSYLTRANSFERASE"/>
    <property type="match status" value="1"/>
</dbReference>
<name>A0AA44IDR8_STRE0</name>
<proteinExistence type="inferred from homology"/>
<evidence type="ECO:0000256" key="5">
    <source>
        <dbReference type="ARBA" id="ARBA00022842"/>
    </source>
</evidence>
<evidence type="ECO:0000256" key="3">
    <source>
        <dbReference type="ARBA" id="ARBA00022679"/>
    </source>
</evidence>
<feature type="binding site" evidence="7">
    <location>
        <position position="368"/>
    </location>
    <ligand>
        <name>Mg(2+)</name>
        <dbReference type="ChEBI" id="CHEBI:18420"/>
    </ligand>
</feature>
<feature type="binding site" evidence="7">
    <location>
        <position position="297"/>
    </location>
    <ligand>
        <name>UDP-N-acetyl-alpha-D-glucosamine</name>
        <dbReference type="ChEBI" id="CHEBI:57705"/>
    </ligand>
</feature>
<dbReference type="GO" id="GO:0000287">
    <property type="term" value="F:magnesium ion binding"/>
    <property type="evidence" value="ECO:0007669"/>
    <property type="project" value="UniProtKB-UniRule"/>
</dbReference>
<feature type="binding site" evidence="7">
    <location>
        <position position="358"/>
    </location>
    <ligand>
        <name>UDP-N-acetyl-alpha-D-glucosamine</name>
        <dbReference type="ChEBI" id="CHEBI:57705"/>
    </ligand>
</feature>
<comment type="function">
    <text evidence="7">Catalyzes the transfer of a N-acetyl-glucosamine moiety to 1D-myo-inositol 3-phosphate to produce 1D-myo-inositol 2-acetamido-2-deoxy-glucopyranoside 3-phosphate in the mycothiol biosynthesis pathway.</text>
</comment>
<keyword evidence="3 7" id="KW-0808">Transferase</keyword>
<dbReference type="GO" id="GO:0008375">
    <property type="term" value="F:acetylglucosaminyltransferase activity"/>
    <property type="evidence" value="ECO:0007669"/>
    <property type="project" value="UniProtKB-UniRule"/>
</dbReference>
<dbReference type="Gene3D" id="3.40.50.2000">
    <property type="entry name" value="Glycogen Phosphorylase B"/>
    <property type="match status" value="2"/>
</dbReference>
<dbReference type="PANTHER" id="PTHR12526">
    <property type="entry name" value="GLYCOSYLTRANSFERASE"/>
    <property type="match status" value="1"/>
</dbReference>
<feature type="binding site" evidence="7">
    <location>
        <position position="197"/>
    </location>
    <ligand>
        <name>1D-myo-inositol 3-phosphate</name>
        <dbReference type="ChEBI" id="CHEBI:58401"/>
    </ligand>
</feature>
<evidence type="ECO:0000259" key="9">
    <source>
        <dbReference type="Pfam" id="PF13579"/>
    </source>
</evidence>
<dbReference type="Proteomes" id="UP000570003">
    <property type="component" value="Unassembled WGS sequence"/>
</dbReference>
<keyword evidence="2 7" id="KW-0328">Glycosyltransferase</keyword>
<sequence length="482" mass="51585">MKARPRTVVAGRKGPRALLRRAAPTLPLSGRTDDVSQYVSRFAGTLVPPPRLRRPGRLRRGPRRVAMLSVHTSPLHQPGTGDAGGMNVYIVELAKRLAAIDIEVEVFTRATAGGLPRSVELAPGVLVRHVEAGPYEGLNKEDLPAQLCAFTHGVMHAWARNRPGHYDLVHSHYWLSGHVGWLAAERWGAPLVHAMHTMAKVKNAALAEGDTPEPAARVIGETQIVRASDRLIANTSGEAEELVRHYDADPAKVAVVHPGVNLDRFRPADGRAAARARLGLPQDAFVPLFAGRIQPLKAPDVLLRAVARLLDAEPSLRPRTVVPVVGGPSGSGLARPEGLQKLAARLGIADVVRFHPPVAQQELADWFRAASVLVMPSHSESFGLVAIEAQATGTPVVAAAVGGLPVAVRDGETGFLVEGHDPADYARALARFAADPHLTARLGDAAARHARSFGWDRAASATAEVYAAAVHERRRRVRSPHG</sequence>
<keyword evidence="5 7" id="KW-0460">Magnesium</keyword>
<dbReference type="Pfam" id="PF13579">
    <property type="entry name" value="Glyco_trans_4_4"/>
    <property type="match status" value="1"/>
</dbReference>
<comment type="subunit">
    <text evidence="7">Homodimer.</text>
</comment>
<feature type="binding site" evidence="7">
    <location>
        <position position="388"/>
    </location>
    <ligand>
        <name>UDP-N-acetyl-alpha-D-glucosamine</name>
        <dbReference type="ChEBI" id="CHEBI:57705"/>
    </ligand>
</feature>
<feature type="binding site" evidence="7">
    <location>
        <position position="217"/>
    </location>
    <ligand>
        <name>1D-myo-inositol 3-phosphate</name>
        <dbReference type="ChEBI" id="CHEBI:58401"/>
    </ligand>
</feature>
<feature type="binding site" evidence="7">
    <location>
        <position position="173"/>
    </location>
    <ligand>
        <name>1D-myo-inositol 3-phosphate</name>
        <dbReference type="ChEBI" id="CHEBI:58401"/>
    </ligand>
</feature>
<dbReference type="AlphaFoldDB" id="A0AA44IDR8"/>
<evidence type="ECO:0000256" key="7">
    <source>
        <dbReference type="HAMAP-Rule" id="MF_01695"/>
    </source>
</evidence>
<protein>
    <recommendedName>
        <fullName evidence="7">D-inositol-3-phosphate glycosyltransferase</fullName>
        <ecNumber evidence="7">2.4.1.250</ecNumber>
    </recommendedName>
    <alternativeName>
        <fullName evidence="7">N-acetylglucosamine-inositol-phosphate N-acetylglucosaminyltransferase</fullName>
        <shortName evidence="7">GlcNAc-Ins-P N-acetylglucosaminyltransferase</shortName>
    </alternativeName>
</protein>
<dbReference type="EC" id="2.4.1.250" evidence="7"/>
<reference evidence="10 11" key="1">
    <citation type="submission" date="2020-04" db="EMBL/GenBank/DDBJ databases">
        <title>MicrobeNet Type strains.</title>
        <authorList>
            <person name="Nicholson A.C."/>
        </authorList>
    </citation>
    <scope>NUCLEOTIDE SEQUENCE [LARGE SCALE GENOMIC DNA]</scope>
    <source>
        <strain evidence="10 11">DSM 40738</strain>
    </source>
</reference>
<dbReference type="GO" id="GO:0102710">
    <property type="term" value="F:D-inositol-3-phosphate glycosyltransferase activity"/>
    <property type="evidence" value="ECO:0007669"/>
    <property type="project" value="UniProtKB-EC"/>
</dbReference>
<dbReference type="InterPro" id="IPR017814">
    <property type="entry name" value="Mycothiol_biosynthesis_MshA"/>
</dbReference>
<feature type="binding site" evidence="7">
    <location>
        <position position="71"/>
    </location>
    <ligand>
        <name>1D-myo-inositol 3-phosphate</name>
        <dbReference type="ChEBI" id="CHEBI:58401"/>
    </ligand>
</feature>
<evidence type="ECO:0000256" key="1">
    <source>
        <dbReference type="ARBA" id="ARBA00008449"/>
    </source>
</evidence>
<dbReference type="InterPro" id="IPR028098">
    <property type="entry name" value="Glyco_trans_4-like_N"/>
</dbReference>
<evidence type="ECO:0000256" key="4">
    <source>
        <dbReference type="ARBA" id="ARBA00022723"/>
    </source>
</evidence>
<dbReference type="EMBL" id="JAAXOU010000089">
    <property type="protein sequence ID" value="NKY14573.1"/>
    <property type="molecule type" value="Genomic_DNA"/>
</dbReference>
<evidence type="ECO:0000259" key="8">
    <source>
        <dbReference type="Pfam" id="PF00534"/>
    </source>
</evidence>
<comment type="similarity">
    <text evidence="1 7">Belongs to the glycosyltransferase group 1 family. MshA subfamily.</text>
</comment>
<feature type="binding site" evidence="7">
    <location>
        <position position="85"/>
    </location>
    <ligand>
        <name>UDP-N-acetyl-alpha-D-glucosamine</name>
        <dbReference type="ChEBI" id="CHEBI:57705"/>
    </ligand>
</feature>
<dbReference type="Pfam" id="PF00534">
    <property type="entry name" value="Glycos_transf_1"/>
    <property type="match status" value="1"/>
</dbReference>
<keyword evidence="11" id="KW-1185">Reference proteome</keyword>
<feature type="binding site" evidence="7">
    <location>
        <position position="140"/>
    </location>
    <ligand>
        <name>1D-myo-inositol 3-phosphate</name>
        <dbReference type="ChEBI" id="CHEBI:58401"/>
    </ligand>
</feature>
<feature type="binding site" evidence="7">
    <location>
        <position position="370"/>
    </location>
    <ligand>
        <name>Mg(2+)</name>
        <dbReference type="ChEBI" id="CHEBI:18420"/>
    </ligand>
</feature>
<dbReference type="NCBIfam" id="TIGR03449">
    <property type="entry name" value="mycothiol_MshA"/>
    <property type="match status" value="1"/>
</dbReference>
<keyword evidence="4 7" id="KW-0479">Metal-binding</keyword>
<feature type="domain" description="Glycosyltransferase subfamily 4-like N-terminal" evidence="9">
    <location>
        <begin position="84"/>
        <end position="259"/>
    </location>
</feature>
<feature type="binding site" evidence="7">
    <location>
        <begin position="82"/>
        <end position="87"/>
    </location>
    <ligand>
        <name>1D-myo-inositol 3-phosphate</name>
        <dbReference type="ChEBI" id="CHEBI:58401"/>
    </ligand>
</feature>